<keyword evidence="6" id="KW-0547">Nucleotide-binding</keyword>
<dbReference type="UniPathway" id="UPA00344"/>
<evidence type="ECO:0000256" key="6">
    <source>
        <dbReference type="ARBA" id="ARBA00022741"/>
    </source>
</evidence>
<evidence type="ECO:0000256" key="11">
    <source>
        <dbReference type="ARBA" id="ARBA00048697"/>
    </source>
</evidence>
<evidence type="ECO:0000256" key="4">
    <source>
        <dbReference type="ARBA" id="ARBA00022691"/>
    </source>
</evidence>
<evidence type="ECO:0000313" key="13">
    <source>
        <dbReference type="EMBL" id="OGC34177.1"/>
    </source>
</evidence>
<evidence type="ECO:0000259" key="12">
    <source>
        <dbReference type="PROSITE" id="PS51918"/>
    </source>
</evidence>
<evidence type="ECO:0000313" key="14">
    <source>
        <dbReference type="Proteomes" id="UP000177309"/>
    </source>
</evidence>
<evidence type="ECO:0000256" key="2">
    <source>
        <dbReference type="ARBA" id="ARBA00012167"/>
    </source>
</evidence>
<keyword evidence="5" id="KW-0479">Metal-binding</keyword>
<dbReference type="Gene3D" id="3.20.20.70">
    <property type="entry name" value="Aldolase class I"/>
    <property type="match status" value="1"/>
</dbReference>
<dbReference type="SFLD" id="SFLDG01386">
    <property type="entry name" value="main_SPASM_domain-containing"/>
    <property type="match status" value="1"/>
</dbReference>
<dbReference type="Pfam" id="PF04055">
    <property type="entry name" value="Radical_SAM"/>
    <property type="match status" value="1"/>
</dbReference>
<accession>A0A1F4TNI3</accession>
<keyword evidence="4" id="KW-0949">S-adenosyl-L-methionine</keyword>
<dbReference type="SFLD" id="SFLDG01067">
    <property type="entry name" value="SPASM/twitch_domain_containing"/>
    <property type="match status" value="1"/>
</dbReference>
<dbReference type="PANTHER" id="PTHR22960">
    <property type="entry name" value="MOLYBDOPTERIN COFACTOR SYNTHESIS PROTEIN A"/>
    <property type="match status" value="1"/>
</dbReference>
<dbReference type="InterPro" id="IPR000385">
    <property type="entry name" value="MoaA_NifB_PqqE_Fe-S-bd_CS"/>
</dbReference>
<dbReference type="EMBL" id="MEUI01000021">
    <property type="protein sequence ID" value="OGC34177.1"/>
    <property type="molecule type" value="Genomic_DNA"/>
</dbReference>
<keyword evidence="9" id="KW-0342">GTP-binding</keyword>
<dbReference type="GO" id="GO:0005525">
    <property type="term" value="F:GTP binding"/>
    <property type="evidence" value="ECO:0007669"/>
    <property type="project" value="UniProtKB-KW"/>
</dbReference>
<dbReference type="GO" id="GO:0006777">
    <property type="term" value="P:Mo-molybdopterin cofactor biosynthetic process"/>
    <property type="evidence" value="ECO:0007669"/>
    <property type="project" value="UniProtKB-KW"/>
</dbReference>
<dbReference type="InterPro" id="IPR006638">
    <property type="entry name" value="Elp3/MiaA/NifB-like_rSAM"/>
</dbReference>
<dbReference type="SFLD" id="SFLDS00029">
    <property type="entry name" value="Radical_SAM"/>
    <property type="match status" value="1"/>
</dbReference>
<dbReference type="CDD" id="cd01335">
    <property type="entry name" value="Radical_SAM"/>
    <property type="match status" value="1"/>
</dbReference>
<organism evidence="13 14">
    <name type="scientific">candidate division WOR-1 bacterium RIFOXYC2_FULL_41_25</name>
    <dbReference type="NCBI Taxonomy" id="1802586"/>
    <lineage>
        <taxon>Bacteria</taxon>
        <taxon>Bacillati</taxon>
        <taxon>Saganbacteria</taxon>
    </lineage>
</organism>
<proteinExistence type="predicted"/>
<keyword evidence="8" id="KW-0411">Iron-sulfur</keyword>
<dbReference type="PROSITE" id="PS01305">
    <property type="entry name" value="MOAA_NIFB_PQQE"/>
    <property type="match status" value="1"/>
</dbReference>
<keyword evidence="3" id="KW-0004">4Fe-4S</keyword>
<gene>
    <name evidence="13" type="ORF">A2462_08115</name>
</gene>
<dbReference type="SMART" id="SM00729">
    <property type="entry name" value="Elp3"/>
    <property type="match status" value="1"/>
</dbReference>
<dbReference type="GO" id="GO:0046872">
    <property type="term" value="F:metal ion binding"/>
    <property type="evidence" value="ECO:0007669"/>
    <property type="project" value="UniProtKB-KW"/>
</dbReference>
<comment type="catalytic activity">
    <reaction evidence="11">
        <text>GTP + AH2 + S-adenosyl-L-methionine = (8S)-3',8-cyclo-7,8-dihydroguanosine 5'-triphosphate + 5'-deoxyadenosine + L-methionine + A + H(+)</text>
        <dbReference type="Rhea" id="RHEA:49576"/>
        <dbReference type="ChEBI" id="CHEBI:13193"/>
        <dbReference type="ChEBI" id="CHEBI:15378"/>
        <dbReference type="ChEBI" id="CHEBI:17319"/>
        <dbReference type="ChEBI" id="CHEBI:17499"/>
        <dbReference type="ChEBI" id="CHEBI:37565"/>
        <dbReference type="ChEBI" id="CHEBI:57844"/>
        <dbReference type="ChEBI" id="CHEBI:59789"/>
        <dbReference type="ChEBI" id="CHEBI:131766"/>
        <dbReference type="EC" id="4.1.99.22"/>
    </reaction>
</comment>
<comment type="cofactor">
    <cofactor evidence="1">
        <name>[4Fe-4S] cluster</name>
        <dbReference type="ChEBI" id="CHEBI:49883"/>
    </cofactor>
</comment>
<keyword evidence="10" id="KW-0501">Molybdenum cofactor biosynthesis</keyword>
<feature type="domain" description="Radical SAM core" evidence="12">
    <location>
        <begin position="4"/>
        <end position="225"/>
    </location>
</feature>
<dbReference type="SUPFAM" id="SSF102114">
    <property type="entry name" value="Radical SAM enzymes"/>
    <property type="match status" value="1"/>
</dbReference>
<evidence type="ECO:0000256" key="8">
    <source>
        <dbReference type="ARBA" id="ARBA00023014"/>
    </source>
</evidence>
<evidence type="ECO:0000256" key="1">
    <source>
        <dbReference type="ARBA" id="ARBA00001966"/>
    </source>
</evidence>
<evidence type="ECO:0000256" key="10">
    <source>
        <dbReference type="ARBA" id="ARBA00023150"/>
    </source>
</evidence>
<evidence type="ECO:0000256" key="5">
    <source>
        <dbReference type="ARBA" id="ARBA00022723"/>
    </source>
</evidence>
<name>A0A1F4TNI3_UNCSA</name>
<dbReference type="InterPro" id="IPR058240">
    <property type="entry name" value="rSAM_sf"/>
</dbReference>
<dbReference type="CDD" id="cd21117">
    <property type="entry name" value="Twitch_MoaA"/>
    <property type="match status" value="1"/>
</dbReference>
<sequence length="266" mass="30061">MLDQYNRDIYYLRIAVTDLCNLRCTYCMPKEGIKLKKHEEILSFEDFFEIVKVAIKLGFYKFRLTGGEPLVRRGIIDLVKMLAQINGVKTLAMTTNGLLLPQYAKELKKAGLSRLNISLDSLKPEKYKEITRGGKLEDVLAGIKSSCEAGFEKTKLNAVIVDGFNDDEKDNLKKFAEENKMKIRFIKKMDLKSGDYYGVEGGEGGDCSICNRIRLTADGKLRSCLFSDYEVDVRQVGIEQAFRQVIGNKPAKGEKSLKREMIEIGG</sequence>
<dbReference type="InterPro" id="IPR050105">
    <property type="entry name" value="MoCo_biosynth_MoaA/MoaC"/>
</dbReference>
<dbReference type="Proteomes" id="UP000177309">
    <property type="component" value="Unassembled WGS sequence"/>
</dbReference>
<reference evidence="13 14" key="1">
    <citation type="journal article" date="2016" name="Nat. Commun.">
        <title>Thousands of microbial genomes shed light on interconnected biogeochemical processes in an aquifer system.</title>
        <authorList>
            <person name="Anantharaman K."/>
            <person name="Brown C.T."/>
            <person name="Hug L.A."/>
            <person name="Sharon I."/>
            <person name="Castelle C.J."/>
            <person name="Probst A.J."/>
            <person name="Thomas B.C."/>
            <person name="Singh A."/>
            <person name="Wilkins M.J."/>
            <person name="Karaoz U."/>
            <person name="Brodie E.L."/>
            <person name="Williams K.H."/>
            <person name="Hubbard S.S."/>
            <person name="Banfield J.F."/>
        </authorList>
    </citation>
    <scope>NUCLEOTIDE SEQUENCE [LARGE SCALE GENOMIC DNA]</scope>
</reference>
<dbReference type="PROSITE" id="PS51918">
    <property type="entry name" value="RADICAL_SAM"/>
    <property type="match status" value="1"/>
</dbReference>
<keyword evidence="7" id="KW-0408">Iron</keyword>
<dbReference type="GO" id="GO:0061799">
    <property type="term" value="F:cyclic pyranopterin monophosphate synthase activity"/>
    <property type="evidence" value="ECO:0007669"/>
    <property type="project" value="TreeGrafter"/>
</dbReference>
<dbReference type="InterPro" id="IPR007197">
    <property type="entry name" value="rSAM"/>
</dbReference>
<evidence type="ECO:0000256" key="9">
    <source>
        <dbReference type="ARBA" id="ARBA00023134"/>
    </source>
</evidence>
<protein>
    <recommendedName>
        <fullName evidence="2">GTP 3',8-cyclase</fullName>
        <ecNumber evidence="2">4.1.99.22</ecNumber>
    </recommendedName>
</protein>
<dbReference type="GO" id="GO:0051539">
    <property type="term" value="F:4 iron, 4 sulfur cluster binding"/>
    <property type="evidence" value="ECO:0007669"/>
    <property type="project" value="UniProtKB-KW"/>
</dbReference>
<comment type="caution">
    <text evidence="13">The sequence shown here is derived from an EMBL/GenBank/DDBJ whole genome shotgun (WGS) entry which is preliminary data.</text>
</comment>
<evidence type="ECO:0000256" key="7">
    <source>
        <dbReference type="ARBA" id="ARBA00023004"/>
    </source>
</evidence>
<evidence type="ECO:0000256" key="3">
    <source>
        <dbReference type="ARBA" id="ARBA00022485"/>
    </source>
</evidence>
<dbReference type="InterPro" id="IPR013785">
    <property type="entry name" value="Aldolase_TIM"/>
</dbReference>
<dbReference type="EC" id="4.1.99.22" evidence="2"/>
<dbReference type="AlphaFoldDB" id="A0A1F4TNI3"/>
<dbReference type="PANTHER" id="PTHR22960:SF0">
    <property type="entry name" value="MOLYBDENUM COFACTOR BIOSYNTHESIS PROTEIN 1"/>
    <property type="match status" value="1"/>
</dbReference>
<dbReference type="InterPro" id="IPR010505">
    <property type="entry name" value="MoaA_twitch"/>
</dbReference>
<dbReference type="GO" id="GO:0061798">
    <property type="term" value="F:GTP 3',8'-cyclase activity"/>
    <property type="evidence" value="ECO:0007669"/>
    <property type="project" value="UniProtKB-EC"/>
</dbReference>